<protein>
    <submittedName>
        <fullName evidence="1">Uncharacterized protein</fullName>
    </submittedName>
</protein>
<keyword evidence="2" id="KW-1185">Reference proteome</keyword>
<proteinExistence type="predicted"/>
<name>A0A5Q2F991_9ACTN</name>
<dbReference type="RefSeq" id="WP_153572003.1">
    <property type="nucleotide sequence ID" value="NZ_CP045725.1"/>
</dbReference>
<evidence type="ECO:0000313" key="1">
    <source>
        <dbReference type="EMBL" id="QGF23472.1"/>
    </source>
</evidence>
<organism evidence="1 2">
    <name type="scientific">Raineyella fluvialis</name>
    <dbReference type="NCBI Taxonomy" id="2662261"/>
    <lineage>
        <taxon>Bacteria</taxon>
        <taxon>Bacillati</taxon>
        <taxon>Actinomycetota</taxon>
        <taxon>Actinomycetes</taxon>
        <taxon>Propionibacteriales</taxon>
        <taxon>Propionibacteriaceae</taxon>
        <taxon>Raineyella</taxon>
    </lineage>
</organism>
<dbReference type="KEGG" id="rain:Rai3103_07095"/>
<sequence length="65" mass="6763">MGEVPDDLDLAVGEERAIVLRGLGTAGYLWRERVSGPAGVVEVSWSRGFAPGTEPTAVGVSAPRP</sequence>
<reference evidence="1 2" key="1">
    <citation type="submission" date="2019-10" db="EMBL/GenBank/DDBJ databases">
        <title>Genomic analysis of Raineyella sp. CBA3103.</title>
        <authorList>
            <person name="Roh S.W."/>
        </authorList>
    </citation>
    <scope>NUCLEOTIDE SEQUENCE [LARGE SCALE GENOMIC DNA]</scope>
    <source>
        <strain evidence="1 2">CBA3103</strain>
    </source>
</reference>
<accession>A0A5Q2F991</accession>
<gene>
    <name evidence="1" type="ORF">Rai3103_07095</name>
</gene>
<evidence type="ECO:0000313" key="2">
    <source>
        <dbReference type="Proteomes" id="UP000386847"/>
    </source>
</evidence>
<dbReference type="AlphaFoldDB" id="A0A5Q2F991"/>
<dbReference type="Proteomes" id="UP000386847">
    <property type="component" value="Chromosome"/>
</dbReference>
<dbReference type="EMBL" id="CP045725">
    <property type="protein sequence ID" value="QGF23472.1"/>
    <property type="molecule type" value="Genomic_DNA"/>
</dbReference>